<protein>
    <submittedName>
        <fullName evidence="2">Uncharacterized protein</fullName>
    </submittedName>
</protein>
<organism evidence="2 3">
    <name type="scientific">Actinobacillus delphinicola</name>
    <dbReference type="NCBI Taxonomy" id="51161"/>
    <lineage>
        <taxon>Bacteria</taxon>
        <taxon>Pseudomonadati</taxon>
        <taxon>Pseudomonadota</taxon>
        <taxon>Gammaproteobacteria</taxon>
        <taxon>Pasteurellales</taxon>
        <taxon>Pasteurellaceae</taxon>
        <taxon>Actinobacillus</taxon>
    </lineage>
</organism>
<feature type="transmembrane region" description="Helical" evidence="1">
    <location>
        <begin position="93"/>
        <end position="117"/>
    </location>
</feature>
<evidence type="ECO:0000313" key="3">
    <source>
        <dbReference type="Proteomes" id="UP000279799"/>
    </source>
</evidence>
<dbReference type="RefSeq" id="WP_126598116.1">
    <property type="nucleotide sequence ID" value="NZ_LR134510.1"/>
</dbReference>
<reference evidence="2 3" key="1">
    <citation type="submission" date="2018-12" db="EMBL/GenBank/DDBJ databases">
        <authorList>
            <consortium name="Pathogen Informatics"/>
        </authorList>
    </citation>
    <scope>NUCLEOTIDE SEQUENCE [LARGE SCALE GENOMIC DNA]</scope>
    <source>
        <strain evidence="2 3">NCTC12871</strain>
    </source>
</reference>
<keyword evidence="1" id="KW-0472">Membrane</keyword>
<evidence type="ECO:0000256" key="1">
    <source>
        <dbReference type="SAM" id="Phobius"/>
    </source>
</evidence>
<keyword evidence="3" id="KW-1185">Reference proteome</keyword>
<dbReference type="EMBL" id="LR134510">
    <property type="protein sequence ID" value="VEJ08764.1"/>
    <property type="molecule type" value="Genomic_DNA"/>
</dbReference>
<dbReference type="AlphaFoldDB" id="A0A448TRV6"/>
<gene>
    <name evidence="2" type="ORF">NCTC12871_00179</name>
</gene>
<keyword evidence="1" id="KW-0812">Transmembrane</keyword>
<dbReference type="Proteomes" id="UP000279799">
    <property type="component" value="Chromosome"/>
</dbReference>
<dbReference type="KEGG" id="adp:NCTC12871_00179"/>
<keyword evidence="1" id="KW-1133">Transmembrane helix</keyword>
<proteinExistence type="predicted"/>
<sequence>MKHLQERNDFILAKQKDGPVERCQMDVDIHLQIHKDDELLTAKELDSVLYSQVEESISQSEKIELKERLTMKGNNLIALHSLKKEFESKLKSIHISLTLITFMIIVLLMSIIFVIYLNLEIR</sequence>
<accession>A0A448TRV6</accession>
<name>A0A448TRV6_9PAST</name>
<evidence type="ECO:0000313" key="2">
    <source>
        <dbReference type="EMBL" id="VEJ08764.1"/>
    </source>
</evidence>